<organism evidence="2 3">
    <name type="scientific">Pleuronectes platessa</name>
    <name type="common">European plaice</name>
    <dbReference type="NCBI Taxonomy" id="8262"/>
    <lineage>
        <taxon>Eukaryota</taxon>
        <taxon>Metazoa</taxon>
        <taxon>Chordata</taxon>
        <taxon>Craniata</taxon>
        <taxon>Vertebrata</taxon>
        <taxon>Euteleostomi</taxon>
        <taxon>Actinopterygii</taxon>
        <taxon>Neopterygii</taxon>
        <taxon>Teleostei</taxon>
        <taxon>Neoteleostei</taxon>
        <taxon>Acanthomorphata</taxon>
        <taxon>Carangaria</taxon>
        <taxon>Pleuronectiformes</taxon>
        <taxon>Pleuronectoidei</taxon>
        <taxon>Pleuronectidae</taxon>
        <taxon>Pleuronectes</taxon>
    </lineage>
</organism>
<evidence type="ECO:0000256" key="1">
    <source>
        <dbReference type="SAM" id="MobiDB-lite"/>
    </source>
</evidence>
<gene>
    <name evidence="2" type="ORF">PLEPLA_LOCUS29136</name>
</gene>
<feature type="region of interest" description="Disordered" evidence="1">
    <location>
        <begin position="129"/>
        <end position="148"/>
    </location>
</feature>
<name>A0A9N7YVF9_PLEPL</name>
<accession>A0A9N7YVF9</accession>
<evidence type="ECO:0000313" key="2">
    <source>
        <dbReference type="EMBL" id="CAB1441360.1"/>
    </source>
</evidence>
<dbReference type="AlphaFoldDB" id="A0A9N7YVF9"/>
<dbReference type="EMBL" id="CADEAL010002624">
    <property type="protein sequence ID" value="CAB1441360.1"/>
    <property type="molecule type" value="Genomic_DNA"/>
</dbReference>
<sequence>MEEEWTDEVSCPEKTVPLAENHRFPLQNPLLSPPTTKPEIRVKEEEGPVQQKTTQHSGFIRMLKIELTLACGHSTSQEPNPAPLCVSLLGQPAHVPRQSRTEPEQGAMLNHLPAESLCAAALALKSSVRGRKSLEKDGRGTEEKEWGV</sequence>
<comment type="caution">
    <text evidence="2">The sequence shown here is derived from an EMBL/GenBank/DDBJ whole genome shotgun (WGS) entry which is preliminary data.</text>
</comment>
<keyword evidence="3" id="KW-1185">Reference proteome</keyword>
<reference evidence="2" key="1">
    <citation type="submission" date="2020-03" db="EMBL/GenBank/DDBJ databases">
        <authorList>
            <person name="Weist P."/>
        </authorList>
    </citation>
    <scope>NUCLEOTIDE SEQUENCE</scope>
</reference>
<feature type="compositionally biased region" description="Basic and acidic residues" evidence="1">
    <location>
        <begin position="132"/>
        <end position="148"/>
    </location>
</feature>
<proteinExistence type="predicted"/>
<evidence type="ECO:0000313" key="3">
    <source>
        <dbReference type="Proteomes" id="UP001153269"/>
    </source>
</evidence>
<protein>
    <submittedName>
        <fullName evidence="2">Uncharacterized protein</fullName>
    </submittedName>
</protein>
<dbReference type="Proteomes" id="UP001153269">
    <property type="component" value="Unassembled WGS sequence"/>
</dbReference>
<feature type="region of interest" description="Disordered" evidence="1">
    <location>
        <begin position="25"/>
        <end position="56"/>
    </location>
</feature>